<dbReference type="EMBL" id="MCFA01000091">
    <property type="protein sequence ID" value="ORY09083.1"/>
    <property type="molecule type" value="Genomic_DNA"/>
</dbReference>
<dbReference type="AlphaFoldDB" id="A0A1Y1ZFR3"/>
<sequence>MLPFKSLLLLAFAPLILCKPSPLPAFQVTNLNTFEPTGRPGDLSPYRVGFNVTDPADATAAFCEARWPYSQRDTGFPSTHYLSNCSDHSYSFRFLDWESYLNFTLDVKHIYKKPDHTRVTKIGKGHADLNILHCTHAASGFSVCNQKDGVAFPLPIYSVNS</sequence>
<dbReference type="Proteomes" id="UP000193144">
    <property type="component" value="Unassembled WGS sequence"/>
</dbReference>
<evidence type="ECO:0000313" key="2">
    <source>
        <dbReference type="EMBL" id="ORY09083.1"/>
    </source>
</evidence>
<gene>
    <name evidence="2" type="ORF">BCR34DRAFT_568980</name>
</gene>
<comment type="caution">
    <text evidence="2">The sequence shown here is derived from an EMBL/GenBank/DDBJ whole genome shotgun (WGS) entry which is preliminary data.</text>
</comment>
<dbReference type="OrthoDB" id="5226619at2759"/>
<feature type="chain" id="PRO_5013208848" description="AA1-like domain-containing protein" evidence="1">
    <location>
        <begin position="19"/>
        <end position="161"/>
    </location>
</feature>
<proteinExistence type="predicted"/>
<organism evidence="2 3">
    <name type="scientific">Clohesyomyces aquaticus</name>
    <dbReference type="NCBI Taxonomy" id="1231657"/>
    <lineage>
        <taxon>Eukaryota</taxon>
        <taxon>Fungi</taxon>
        <taxon>Dikarya</taxon>
        <taxon>Ascomycota</taxon>
        <taxon>Pezizomycotina</taxon>
        <taxon>Dothideomycetes</taxon>
        <taxon>Pleosporomycetidae</taxon>
        <taxon>Pleosporales</taxon>
        <taxon>Lindgomycetaceae</taxon>
        <taxon>Clohesyomyces</taxon>
    </lineage>
</organism>
<evidence type="ECO:0000313" key="3">
    <source>
        <dbReference type="Proteomes" id="UP000193144"/>
    </source>
</evidence>
<feature type="signal peptide" evidence="1">
    <location>
        <begin position="1"/>
        <end position="18"/>
    </location>
</feature>
<reference evidence="2 3" key="1">
    <citation type="submission" date="2016-07" db="EMBL/GenBank/DDBJ databases">
        <title>Pervasive Adenine N6-methylation of Active Genes in Fungi.</title>
        <authorList>
            <consortium name="DOE Joint Genome Institute"/>
            <person name="Mondo S.J."/>
            <person name="Dannebaum R.O."/>
            <person name="Kuo R.C."/>
            <person name="Labutti K."/>
            <person name="Haridas S."/>
            <person name="Kuo A."/>
            <person name="Salamov A."/>
            <person name="Ahrendt S.R."/>
            <person name="Lipzen A."/>
            <person name="Sullivan W."/>
            <person name="Andreopoulos W.B."/>
            <person name="Clum A."/>
            <person name="Lindquist E."/>
            <person name="Daum C."/>
            <person name="Ramamoorthy G.K."/>
            <person name="Gryganskyi A."/>
            <person name="Culley D."/>
            <person name="Magnuson J.K."/>
            <person name="James T.Y."/>
            <person name="O'Malley M.A."/>
            <person name="Stajich J.E."/>
            <person name="Spatafora J.W."/>
            <person name="Visel A."/>
            <person name="Grigoriev I.V."/>
        </authorList>
    </citation>
    <scope>NUCLEOTIDE SEQUENCE [LARGE SCALE GENOMIC DNA]</scope>
    <source>
        <strain evidence="2 3">CBS 115471</strain>
    </source>
</reference>
<keyword evidence="3" id="KW-1185">Reference proteome</keyword>
<accession>A0A1Y1ZFR3</accession>
<protein>
    <recommendedName>
        <fullName evidence="4">AA1-like domain-containing protein</fullName>
    </recommendedName>
</protein>
<evidence type="ECO:0000256" key="1">
    <source>
        <dbReference type="SAM" id="SignalP"/>
    </source>
</evidence>
<name>A0A1Y1ZFR3_9PLEO</name>
<keyword evidence="1" id="KW-0732">Signal</keyword>
<evidence type="ECO:0008006" key="4">
    <source>
        <dbReference type="Google" id="ProtNLM"/>
    </source>
</evidence>